<comment type="caution">
    <text evidence="2">The sequence shown here is derived from an EMBL/GenBank/DDBJ whole genome shotgun (WGS) entry which is preliminary data.</text>
</comment>
<dbReference type="Gene3D" id="3.10.180.10">
    <property type="entry name" value="2,3-Dihydroxybiphenyl 1,2-Dioxygenase, domain 1"/>
    <property type="match status" value="2"/>
</dbReference>
<dbReference type="PROSITE" id="PS51819">
    <property type="entry name" value="VOC"/>
    <property type="match status" value="1"/>
</dbReference>
<evidence type="ECO:0000259" key="1">
    <source>
        <dbReference type="PROSITE" id="PS51819"/>
    </source>
</evidence>
<dbReference type="RefSeq" id="WP_166046898.1">
    <property type="nucleotide sequence ID" value="NZ_JAAMPJ010000004.1"/>
</dbReference>
<accession>A0A7C9VYE8</accession>
<dbReference type="InterPro" id="IPR029068">
    <property type="entry name" value="Glyas_Bleomycin-R_OHBP_Dase"/>
</dbReference>
<dbReference type="InterPro" id="IPR004360">
    <property type="entry name" value="Glyas_Fos-R_dOase_dom"/>
</dbReference>
<dbReference type="PANTHER" id="PTHR33993">
    <property type="entry name" value="GLYOXALASE-RELATED"/>
    <property type="match status" value="1"/>
</dbReference>
<dbReference type="Pfam" id="PF00903">
    <property type="entry name" value="Glyoxalase"/>
    <property type="match status" value="1"/>
</dbReference>
<reference evidence="2 3" key="1">
    <citation type="submission" date="2020-03" db="EMBL/GenBank/DDBJ databases">
        <title>Isolation and identification of active actinomycetes.</title>
        <authorList>
            <person name="Sun X."/>
        </authorList>
    </citation>
    <scope>NUCLEOTIDE SEQUENCE [LARGE SCALE GENOMIC DNA]</scope>
    <source>
        <strain evidence="2 3">NEAU-D13</strain>
    </source>
</reference>
<feature type="domain" description="VOC" evidence="1">
    <location>
        <begin position="10"/>
        <end position="123"/>
    </location>
</feature>
<organism evidence="2 3">
    <name type="scientific">Lentzea alba</name>
    <dbReference type="NCBI Taxonomy" id="2714351"/>
    <lineage>
        <taxon>Bacteria</taxon>
        <taxon>Bacillati</taxon>
        <taxon>Actinomycetota</taxon>
        <taxon>Actinomycetes</taxon>
        <taxon>Pseudonocardiales</taxon>
        <taxon>Pseudonocardiaceae</taxon>
        <taxon>Lentzea</taxon>
    </lineage>
</organism>
<dbReference type="EMBL" id="JAAMPJ010000004">
    <property type="protein sequence ID" value="NGY60937.1"/>
    <property type="molecule type" value="Genomic_DNA"/>
</dbReference>
<dbReference type="Proteomes" id="UP000481360">
    <property type="component" value="Unassembled WGS sequence"/>
</dbReference>
<dbReference type="PANTHER" id="PTHR33993:SF10">
    <property type="entry name" value="CONSERVED PROTEIN"/>
    <property type="match status" value="1"/>
</dbReference>
<dbReference type="InterPro" id="IPR052164">
    <property type="entry name" value="Anthracycline_SecMetBiosynth"/>
</dbReference>
<evidence type="ECO:0000313" key="3">
    <source>
        <dbReference type="Proteomes" id="UP000481360"/>
    </source>
</evidence>
<proteinExistence type="predicted"/>
<keyword evidence="3" id="KW-1185">Reference proteome</keyword>
<dbReference type="InterPro" id="IPR037523">
    <property type="entry name" value="VOC_core"/>
</dbReference>
<dbReference type="SUPFAM" id="SSF54593">
    <property type="entry name" value="Glyoxalase/Bleomycin resistance protein/Dihydroxybiphenyl dioxygenase"/>
    <property type="match status" value="2"/>
</dbReference>
<protein>
    <submittedName>
        <fullName evidence="2">VOC family protein</fullName>
    </submittedName>
</protein>
<dbReference type="AlphaFoldDB" id="A0A7C9VYE8"/>
<dbReference type="CDD" id="cd07247">
    <property type="entry name" value="SgaA_N_like"/>
    <property type="match status" value="1"/>
</dbReference>
<gene>
    <name evidence="2" type="ORF">G7043_18560</name>
</gene>
<sequence>MLTTDFVPGAPNWIDLGSPDVVATADFYGRVLGWTHVPLGPEAGGYGFFSHEGRTVAAVGPLSEPGAASAWTIYFATPDADAATRAVAAAGGVVRLAPFDVFTSGRMAQLTDPSGAEFAVWQAGDLLGVDAVSSVGALTWTELHSPDAEVSSFYRTVFSWDVVTIEGAPGAFYRPAGTGEGRLCGAVVPDSATLDSAAYWLPYFEVADPDQAAAAADVVVEPYELEGIGRIAVLADPFGARFGVMRSVTS</sequence>
<name>A0A7C9VYE8_9PSEU</name>
<evidence type="ECO:0000313" key="2">
    <source>
        <dbReference type="EMBL" id="NGY60937.1"/>
    </source>
</evidence>